<dbReference type="Proteomes" id="UP001516400">
    <property type="component" value="Unassembled WGS sequence"/>
</dbReference>
<evidence type="ECO:0000313" key="2">
    <source>
        <dbReference type="Proteomes" id="UP001516400"/>
    </source>
</evidence>
<sequence length="136" mass="15622">MICDLRTIHWTELTSEPDAGKAYEKFHSAIHTSCNKSFPEVRKRMKTNHRISRVSKASLALRKAVEAAHTIYRVRRGDSSKEILGVLKKHLPNIYTDTRKQENAEYILDSTDKSRTVWRVLKRNLALSTMQIGKAA</sequence>
<gene>
    <name evidence="1" type="ORF">HHI36_004080</name>
</gene>
<proteinExistence type="predicted"/>
<organism evidence="1 2">
    <name type="scientific">Cryptolaemus montrouzieri</name>
    <dbReference type="NCBI Taxonomy" id="559131"/>
    <lineage>
        <taxon>Eukaryota</taxon>
        <taxon>Metazoa</taxon>
        <taxon>Ecdysozoa</taxon>
        <taxon>Arthropoda</taxon>
        <taxon>Hexapoda</taxon>
        <taxon>Insecta</taxon>
        <taxon>Pterygota</taxon>
        <taxon>Neoptera</taxon>
        <taxon>Endopterygota</taxon>
        <taxon>Coleoptera</taxon>
        <taxon>Polyphaga</taxon>
        <taxon>Cucujiformia</taxon>
        <taxon>Coccinelloidea</taxon>
        <taxon>Coccinellidae</taxon>
        <taxon>Scymninae</taxon>
        <taxon>Scymnini</taxon>
        <taxon>Cryptolaemus</taxon>
    </lineage>
</organism>
<dbReference type="EMBL" id="JABFTP020000144">
    <property type="protein sequence ID" value="KAL3280851.1"/>
    <property type="molecule type" value="Genomic_DNA"/>
</dbReference>
<reference evidence="1 2" key="1">
    <citation type="journal article" date="2021" name="BMC Biol.">
        <title>Horizontally acquired antibacterial genes associated with adaptive radiation of ladybird beetles.</title>
        <authorList>
            <person name="Li H.S."/>
            <person name="Tang X.F."/>
            <person name="Huang Y.H."/>
            <person name="Xu Z.Y."/>
            <person name="Chen M.L."/>
            <person name="Du X.Y."/>
            <person name="Qiu B.Y."/>
            <person name="Chen P.T."/>
            <person name="Zhang W."/>
            <person name="Slipinski A."/>
            <person name="Escalona H.E."/>
            <person name="Waterhouse R.M."/>
            <person name="Zwick A."/>
            <person name="Pang H."/>
        </authorList>
    </citation>
    <scope>NUCLEOTIDE SEQUENCE [LARGE SCALE GENOMIC DNA]</scope>
    <source>
        <strain evidence="1">SYSU2018</strain>
    </source>
</reference>
<protein>
    <recommendedName>
        <fullName evidence="3">Transposase</fullName>
    </recommendedName>
</protein>
<name>A0ABD2NQ48_9CUCU</name>
<keyword evidence="2" id="KW-1185">Reference proteome</keyword>
<evidence type="ECO:0000313" key="1">
    <source>
        <dbReference type="EMBL" id="KAL3280851.1"/>
    </source>
</evidence>
<dbReference type="AlphaFoldDB" id="A0ABD2NQ48"/>
<comment type="caution">
    <text evidence="1">The sequence shown here is derived from an EMBL/GenBank/DDBJ whole genome shotgun (WGS) entry which is preliminary data.</text>
</comment>
<accession>A0ABD2NQ48</accession>
<evidence type="ECO:0008006" key="3">
    <source>
        <dbReference type="Google" id="ProtNLM"/>
    </source>
</evidence>